<keyword evidence="13" id="KW-1185">Reference proteome</keyword>
<evidence type="ECO:0000313" key="13">
    <source>
        <dbReference type="Proteomes" id="UP000555756"/>
    </source>
</evidence>
<keyword evidence="2" id="KW-0813">Transport</keyword>
<comment type="similarity">
    <text evidence="8">Belongs to the TonB-dependent receptor family.</text>
</comment>
<name>A0A7W4JQA2_9PROT</name>
<feature type="domain" description="TonB-dependent receptor-like beta-barrel" evidence="10">
    <location>
        <begin position="286"/>
        <end position="754"/>
    </location>
</feature>
<evidence type="ECO:0000256" key="3">
    <source>
        <dbReference type="ARBA" id="ARBA00022452"/>
    </source>
</evidence>
<evidence type="ECO:0000256" key="1">
    <source>
        <dbReference type="ARBA" id="ARBA00004571"/>
    </source>
</evidence>
<evidence type="ECO:0000256" key="7">
    <source>
        <dbReference type="ARBA" id="ARBA00023237"/>
    </source>
</evidence>
<keyword evidence="3" id="KW-1134">Transmembrane beta strand</keyword>
<comment type="caution">
    <text evidence="12">The sequence shown here is derived from an EMBL/GenBank/DDBJ whole genome shotgun (WGS) entry which is preliminary data.</text>
</comment>
<gene>
    <name evidence="12" type="ORF">HLH34_03125</name>
</gene>
<keyword evidence="9" id="KW-0732">Signal</keyword>
<dbReference type="InterPro" id="IPR037066">
    <property type="entry name" value="Plug_dom_sf"/>
</dbReference>
<dbReference type="RefSeq" id="WP_183118147.1">
    <property type="nucleotide sequence ID" value="NZ_JABEQF010000002.1"/>
</dbReference>
<protein>
    <submittedName>
        <fullName evidence="12">TonB-dependent receptor</fullName>
    </submittedName>
</protein>
<comment type="subcellular location">
    <subcellularLocation>
        <location evidence="1">Cell outer membrane</location>
        <topology evidence="1">Multi-pass membrane protein</topology>
    </subcellularLocation>
</comment>
<dbReference type="Pfam" id="PF07715">
    <property type="entry name" value="Plug"/>
    <property type="match status" value="1"/>
</dbReference>
<dbReference type="GO" id="GO:0033214">
    <property type="term" value="P:siderophore-iron import into cell"/>
    <property type="evidence" value="ECO:0007669"/>
    <property type="project" value="TreeGrafter"/>
</dbReference>
<evidence type="ECO:0000313" key="12">
    <source>
        <dbReference type="EMBL" id="MBB2188957.1"/>
    </source>
</evidence>
<feature type="signal peptide" evidence="9">
    <location>
        <begin position="1"/>
        <end position="27"/>
    </location>
</feature>
<evidence type="ECO:0000259" key="10">
    <source>
        <dbReference type="Pfam" id="PF00593"/>
    </source>
</evidence>
<dbReference type="Proteomes" id="UP000555756">
    <property type="component" value="Unassembled WGS sequence"/>
</dbReference>
<keyword evidence="12" id="KW-0675">Receptor</keyword>
<proteinExistence type="inferred from homology"/>
<dbReference type="InterPro" id="IPR036942">
    <property type="entry name" value="Beta-barrel_TonB_sf"/>
</dbReference>
<evidence type="ECO:0000256" key="8">
    <source>
        <dbReference type="RuleBase" id="RU003357"/>
    </source>
</evidence>
<evidence type="ECO:0000256" key="9">
    <source>
        <dbReference type="SAM" id="SignalP"/>
    </source>
</evidence>
<reference evidence="12 13" key="1">
    <citation type="submission" date="2020-04" db="EMBL/GenBank/DDBJ databases">
        <title>Description of novel Gluconacetobacter.</title>
        <authorList>
            <person name="Sombolestani A."/>
        </authorList>
    </citation>
    <scope>NUCLEOTIDE SEQUENCE [LARGE SCALE GENOMIC DNA]</scope>
    <source>
        <strain evidence="12 13">LMG 21311</strain>
    </source>
</reference>
<keyword evidence="5 8" id="KW-0798">TonB box</keyword>
<dbReference type="InterPro" id="IPR039426">
    <property type="entry name" value="TonB-dep_rcpt-like"/>
</dbReference>
<sequence length="804" mass="87312">MKISKAQCSVMGSVMVAAHLAGSTALAQGTVGIAPAPAARKPTTGPAHVFPARAMPARGTPVRSRGEDIVVNAGINNTLGITNTTPGGGLMPPQTAARSQSGLTRDYIARQSPTSNTTALLANLPGVVSTSTDPLGASSDNISIRGLNQTEIGVVYEGVALNDSLTYIPYTENAVDTENLQSVTLSQGAPDITAPLYGDVGGLITMKLRDPAEHMGGLVNLSYGSKALQREFGRLDSGYIGHTGVKGFVSFSSATMDQWRGMGTQSKMHVDAKATKEWGRDNSVSAIFSYDNNDTNRYRPATLQQWKEFGPSFNYDGKYSPGDVNYYKFYTYDRRTYMVMAPVHLRLSKELSLDATPSYLHYLEYYGAGTTFSNTNSYFGSQPAGNLNLPYTTNGIATAKYVNPVPQRTGTLSTVLTWTHGANTFRIGDVYSYMSMEEPILYTLADYQGRIPNQWGAYPVKLPDGQTYKTLDLNIWQQMNAVYFDDTLKLLNDRLTINAGFKEMMLSRHLTNAIPGANYKTGGSYAQPLPQFSVSYMMTPKDQIFINATTAYRAPQSLQAYAQMFSTAKPGPTTVVNRLKGEYSIGEEIGYRHHGLVNVALALFNYNMVNYQVQSTTFIDQVPIPTVLDAGGKTIRGAQVELGLRPWHHFSPYVSAQYLHATMDSDYKTGGDVLPTAGKIAIQSPKFTTAVGLTYDDGALFGNFTFNYVSSQYSTFMDDQKIPAYETANISMGYRFGSIGFAKHPQLQLNFMNIGANNWLSGLYSVGSNAKPTMGRHGQVIQASGPLYTIGGGFAAVASVTTGF</sequence>
<dbReference type="Pfam" id="PF00593">
    <property type="entry name" value="TonB_dep_Rec_b-barrel"/>
    <property type="match status" value="1"/>
</dbReference>
<accession>A0A7W4JQA2</accession>
<dbReference type="PANTHER" id="PTHR30442:SF0">
    <property type="entry name" value="FE(3+) DICITRATE TRANSPORT PROTEIN FECA"/>
    <property type="match status" value="1"/>
</dbReference>
<dbReference type="Gene3D" id="2.40.170.20">
    <property type="entry name" value="TonB-dependent receptor, beta-barrel domain"/>
    <property type="match status" value="1"/>
</dbReference>
<feature type="domain" description="TonB-dependent receptor plug" evidence="11">
    <location>
        <begin position="94"/>
        <end position="191"/>
    </location>
</feature>
<dbReference type="InterPro" id="IPR000531">
    <property type="entry name" value="Beta-barrel_TonB"/>
</dbReference>
<keyword evidence="7" id="KW-0998">Cell outer membrane</keyword>
<evidence type="ECO:0000256" key="2">
    <source>
        <dbReference type="ARBA" id="ARBA00022448"/>
    </source>
</evidence>
<dbReference type="PANTHER" id="PTHR30442">
    <property type="entry name" value="IRON III DICITRATE TRANSPORT PROTEIN FECA"/>
    <property type="match status" value="1"/>
</dbReference>
<dbReference type="EMBL" id="JABEQF010000002">
    <property type="protein sequence ID" value="MBB2188957.1"/>
    <property type="molecule type" value="Genomic_DNA"/>
</dbReference>
<keyword evidence="6 8" id="KW-0472">Membrane</keyword>
<dbReference type="SUPFAM" id="SSF56935">
    <property type="entry name" value="Porins"/>
    <property type="match status" value="1"/>
</dbReference>
<feature type="chain" id="PRO_5031087676" evidence="9">
    <location>
        <begin position="28"/>
        <end position="804"/>
    </location>
</feature>
<dbReference type="Gene3D" id="2.170.130.10">
    <property type="entry name" value="TonB-dependent receptor, plug domain"/>
    <property type="match status" value="1"/>
</dbReference>
<evidence type="ECO:0000256" key="6">
    <source>
        <dbReference type="ARBA" id="ARBA00023136"/>
    </source>
</evidence>
<keyword evidence="4" id="KW-0812">Transmembrane</keyword>
<dbReference type="GO" id="GO:0009279">
    <property type="term" value="C:cell outer membrane"/>
    <property type="evidence" value="ECO:0007669"/>
    <property type="project" value="UniProtKB-SubCell"/>
</dbReference>
<organism evidence="12 13">
    <name type="scientific">Gluconacetobacter azotocaptans</name>
    <dbReference type="NCBI Taxonomy" id="142834"/>
    <lineage>
        <taxon>Bacteria</taxon>
        <taxon>Pseudomonadati</taxon>
        <taxon>Pseudomonadota</taxon>
        <taxon>Alphaproteobacteria</taxon>
        <taxon>Acetobacterales</taxon>
        <taxon>Acetobacteraceae</taxon>
        <taxon>Gluconacetobacter</taxon>
    </lineage>
</organism>
<evidence type="ECO:0000259" key="11">
    <source>
        <dbReference type="Pfam" id="PF07715"/>
    </source>
</evidence>
<dbReference type="AlphaFoldDB" id="A0A7W4JQA2"/>
<evidence type="ECO:0000256" key="5">
    <source>
        <dbReference type="ARBA" id="ARBA00023077"/>
    </source>
</evidence>
<evidence type="ECO:0000256" key="4">
    <source>
        <dbReference type="ARBA" id="ARBA00022692"/>
    </source>
</evidence>
<dbReference type="InterPro" id="IPR012910">
    <property type="entry name" value="Plug_dom"/>
</dbReference>